<name>A0AAV6UJQ9_9ARAC</name>
<proteinExistence type="predicted"/>
<dbReference type="Proteomes" id="UP000827092">
    <property type="component" value="Unassembled WGS sequence"/>
</dbReference>
<evidence type="ECO:0000313" key="1">
    <source>
        <dbReference type="EMBL" id="KAG8183866.1"/>
    </source>
</evidence>
<keyword evidence="2" id="KW-1185">Reference proteome</keyword>
<protein>
    <submittedName>
        <fullName evidence="1">Uncharacterized protein</fullName>
    </submittedName>
</protein>
<comment type="caution">
    <text evidence="1">The sequence shown here is derived from an EMBL/GenBank/DDBJ whole genome shotgun (WGS) entry which is preliminary data.</text>
</comment>
<organism evidence="1 2">
    <name type="scientific">Oedothorax gibbosus</name>
    <dbReference type="NCBI Taxonomy" id="931172"/>
    <lineage>
        <taxon>Eukaryota</taxon>
        <taxon>Metazoa</taxon>
        <taxon>Ecdysozoa</taxon>
        <taxon>Arthropoda</taxon>
        <taxon>Chelicerata</taxon>
        <taxon>Arachnida</taxon>
        <taxon>Araneae</taxon>
        <taxon>Araneomorphae</taxon>
        <taxon>Entelegynae</taxon>
        <taxon>Araneoidea</taxon>
        <taxon>Linyphiidae</taxon>
        <taxon>Erigoninae</taxon>
        <taxon>Oedothorax</taxon>
    </lineage>
</organism>
<evidence type="ECO:0000313" key="2">
    <source>
        <dbReference type="Proteomes" id="UP000827092"/>
    </source>
</evidence>
<sequence length="70" mass="8249">MSRSVEAIDFHYASKQYRDSGLVPHPAWKVKLVQVFITCYSMHFNFEKGIGQLEKLNQEPRASQDIQFRF</sequence>
<accession>A0AAV6UJQ9</accession>
<gene>
    <name evidence="1" type="ORF">JTE90_005330</name>
</gene>
<dbReference type="AlphaFoldDB" id="A0AAV6UJQ9"/>
<reference evidence="1 2" key="1">
    <citation type="journal article" date="2022" name="Nat. Ecol. Evol.">
        <title>A masculinizing supergene underlies an exaggerated male reproductive morph in a spider.</title>
        <authorList>
            <person name="Hendrickx F."/>
            <person name="De Corte Z."/>
            <person name="Sonet G."/>
            <person name="Van Belleghem S.M."/>
            <person name="Kostlbacher S."/>
            <person name="Vangestel C."/>
        </authorList>
    </citation>
    <scope>NUCLEOTIDE SEQUENCE [LARGE SCALE GENOMIC DNA]</scope>
    <source>
        <strain evidence="1">W744_W776</strain>
    </source>
</reference>
<dbReference type="EMBL" id="JAFNEN010000401">
    <property type="protein sequence ID" value="KAG8183866.1"/>
    <property type="molecule type" value="Genomic_DNA"/>
</dbReference>